<keyword evidence="1" id="KW-0378">Hydrolase</keyword>
<dbReference type="PANTHER" id="PTHR11079">
    <property type="entry name" value="CYTOSINE DEAMINASE FAMILY MEMBER"/>
    <property type="match status" value="1"/>
</dbReference>
<dbReference type="Gene3D" id="3.40.140.10">
    <property type="entry name" value="Cytidine Deaminase, domain 2"/>
    <property type="match status" value="1"/>
</dbReference>
<dbReference type="GO" id="GO:0052717">
    <property type="term" value="F:tRNA-specific adenosine-34 deaminase activity"/>
    <property type="evidence" value="ECO:0007669"/>
    <property type="project" value="TreeGrafter"/>
</dbReference>
<dbReference type="InterPro" id="IPR016193">
    <property type="entry name" value="Cytidine_deaminase-like"/>
</dbReference>
<sequence length="192" mass="21930">MVYSLEELELYMNEALKLAEKALNSDEIPVGCVIVNRLTKEIESVAHNKTNCMKNGTKHCEIIALEKLTDKLVSVPELKKRNINAVNERICERLQQLCSSYDIFVTVEPCIMCIGFIDQSGIRNIYYGCRNDRFGGCGSVLNYNDLVENKNLTLRHGICEKKSVELLRCFYEFGNPKAPIEKRKRAITDFRG</sequence>
<name>A0AAV9Y3B9_9CRYT</name>
<dbReference type="CDD" id="cd01285">
    <property type="entry name" value="nucleoside_deaminase"/>
    <property type="match status" value="1"/>
</dbReference>
<dbReference type="Pfam" id="PF00383">
    <property type="entry name" value="dCMP_cyt_deam_1"/>
    <property type="match status" value="1"/>
</dbReference>
<dbReference type="GO" id="GO:0005634">
    <property type="term" value="C:nucleus"/>
    <property type="evidence" value="ECO:0007669"/>
    <property type="project" value="TreeGrafter"/>
</dbReference>
<organism evidence="3 4">
    <name type="scientific">Cryptosporidium xiaoi</name>
    <dbReference type="NCBI Taxonomy" id="659607"/>
    <lineage>
        <taxon>Eukaryota</taxon>
        <taxon>Sar</taxon>
        <taxon>Alveolata</taxon>
        <taxon>Apicomplexa</taxon>
        <taxon>Conoidasida</taxon>
        <taxon>Coccidia</taxon>
        <taxon>Eucoccidiorida</taxon>
        <taxon>Eimeriorina</taxon>
        <taxon>Cryptosporidiidae</taxon>
        <taxon>Cryptosporidium</taxon>
    </lineage>
</organism>
<protein>
    <submittedName>
        <fullName evidence="3">Cytidine deoxycytidylate deaminase family</fullName>
    </submittedName>
</protein>
<evidence type="ECO:0000313" key="3">
    <source>
        <dbReference type="EMBL" id="KAK6590847.1"/>
    </source>
</evidence>
<evidence type="ECO:0000259" key="2">
    <source>
        <dbReference type="PROSITE" id="PS51747"/>
    </source>
</evidence>
<dbReference type="PANTHER" id="PTHR11079:SF149">
    <property type="entry name" value="TRNA-SPECIFIC ADENOSINE DEAMINASE 2"/>
    <property type="match status" value="1"/>
</dbReference>
<dbReference type="AlphaFoldDB" id="A0AAV9Y3B9"/>
<gene>
    <name evidence="3" type="ORF">RS030_111710</name>
</gene>
<feature type="domain" description="CMP/dCMP-type deaminase" evidence="2">
    <location>
        <begin position="6"/>
        <end position="148"/>
    </location>
</feature>
<accession>A0AAV9Y3B9</accession>
<dbReference type="InterPro" id="IPR002125">
    <property type="entry name" value="CMP_dCMP_dom"/>
</dbReference>
<dbReference type="GO" id="GO:0005737">
    <property type="term" value="C:cytoplasm"/>
    <property type="evidence" value="ECO:0007669"/>
    <property type="project" value="TreeGrafter"/>
</dbReference>
<keyword evidence="4" id="KW-1185">Reference proteome</keyword>
<dbReference type="Proteomes" id="UP001311799">
    <property type="component" value="Unassembled WGS sequence"/>
</dbReference>
<evidence type="ECO:0000313" key="4">
    <source>
        <dbReference type="Proteomes" id="UP001311799"/>
    </source>
</evidence>
<evidence type="ECO:0000256" key="1">
    <source>
        <dbReference type="ARBA" id="ARBA00022801"/>
    </source>
</evidence>
<dbReference type="SUPFAM" id="SSF53927">
    <property type="entry name" value="Cytidine deaminase-like"/>
    <property type="match status" value="1"/>
</dbReference>
<reference evidence="3 4" key="1">
    <citation type="submission" date="2023-10" db="EMBL/GenBank/DDBJ databases">
        <title>Comparative genomics analysis reveals potential genetic determinants of host preference in Cryptosporidium xiaoi.</title>
        <authorList>
            <person name="Xiao L."/>
            <person name="Li J."/>
        </authorList>
    </citation>
    <scope>NUCLEOTIDE SEQUENCE [LARGE SCALE GENOMIC DNA]</scope>
    <source>
        <strain evidence="3 4">52996</strain>
    </source>
</reference>
<proteinExistence type="predicted"/>
<dbReference type="GO" id="GO:0002100">
    <property type="term" value="P:tRNA wobble adenosine to inosine editing"/>
    <property type="evidence" value="ECO:0007669"/>
    <property type="project" value="TreeGrafter"/>
</dbReference>
<dbReference type="EMBL" id="JAWDEY010000002">
    <property type="protein sequence ID" value="KAK6590847.1"/>
    <property type="molecule type" value="Genomic_DNA"/>
</dbReference>
<comment type="caution">
    <text evidence="3">The sequence shown here is derived from an EMBL/GenBank/DDBJ whole genome shotgun (WGS) entry which is preliminary data.</text>
</comment>
<dbReference type="PROSITE" id="PS51747">
    <property type="entry name" value="CYT_DCMP_DEAMINASES_2"/>
    <property type="match status" value="1"/>
</dbReference>